<reference evidence="2 3" key="1">
    <citation type="submission" date="2018-12" db="EMBL/GenBank/DDBJ databases">
        <title>Hymenobacter gummosus sp. nov., isolated from a spring.</title>
        <authorList>
            <person name="Nie L."/>
        </authorList>
    </citation>
    <scope>NUCLEOTIDE SEQUENCE [LARGE SCALE GENOMIC DNA]</scope>
    <source>
        <strain evidence="2 3">KCTC 52166</strain>
    </source>
</reference>
<proteinExistence type="predicted"/>
<organism evidence="2 3">
    <name type="scientific">Hymenobacter gummosus</name>
    <dbReference type="NCBI Taxonomy" id="1776032"/>
    <lineage>
        <taxon>Bacteria</taxon>
        <taxon>Pseudomonadati</taxon>
        <taxon>Bacteroidota</taxon>
        <taxon>Cytophagia</taxon>
        <taxon>Cytophagales</taxon>
        <taxon>Hymenobacteraceae</taxon>
        <taxon>Hymenobacter</taxon>
    </lineage>
</organism>
<evidence type="ECO:0000313" key="2">
    <source>
        <dbReference type="EMBL" id="RTQ45919.1"/>
    </source>
</evidence>
<evidence type="ECO:0000313" key="3">
    <source>
        <dbReference type="Proteomes" id="UP000282184"/>
    </source>
</evidence>
<sequence>MPKKKNKAGKKKKSLLGRAGKSIKKLSTTQKVVGGSALLALGLGYLAQRSGLFAGASASAADDTEANTGESLTSMEGASL</sequence>
<feature type="region of interest" description="Disordered" evidence="1">
    <location>
        <begin position="59"/>
        <end position="80"/>
    </location>
</feature>
<name>A0A431TWP9_9BACT</name>
<feature type="region of interest" description="Disordered" evidence="1">
    <location>
        <begin position="1"/>
        <end position="21"/>
    </location>
</feature>
<dbReference type="Proteomes" id="UP000282184">
    <property type="component" value="Unassembled WGS sequence"/>
</dbReference>
<evidence type="ECO:0000256" key="1">
    <source>
        <dbReference type="SAM" id="MobiDB-lite"/>
    </source>
</evidence>
<protein>
    <submittedName>
        <fullName evidence="2">Uncharacterized protein</fullName>
    </submittedName>
</protein>
<comment type="caution">
    <text evidence="2">The sequence shown here is derived from an EMBL/GenBank/DDBJ whole genome shotgun (WGS) entry which is preliminary data.</text>
</comment>
<accession>A0A431TWP9</accession>
<dbReference type="RefSeq" id="WP_126695775.1">
    <property type="nucleotide sequence ID" value="NZ_RXOF01000018.1"/>
</dbReference>
<keyword evidence="3" id="KW-1185">Reference proteome</keyword>
<feature type="compositionally biased region" description="Basic residues" evidence="1">
    <location>
        <begin position="1"/>
        <end position="15"/>
    </location>
</feature>
<dbReference type="AlphaFoldDB" id="A0A431TWP9"/>
<gene>
    <name evidence="2" type="ORF">EJV47_24120</name>
</gene>
<feature type="compositionally biased region" description="Polar residues" evidence="1">
    <location>
        <begin position="66"/>
        <end position="80"/>
    </location>
</feature>
<dbReference type="EMBL" id="RXOF01000018">
    <property type="protein sequence ID" value="RTQ45919.1"/>
    <property type="molecule type" value="Genomic_DNA"/>
</dbReference>